<sequence length="80" mass="8768">MEPRSEWRTGTVAWFDAAKGFGFIRADDHAEVFVEFGSIDQPGYRTLAEGQQVRFTSVQGRTGAEAAVVRPLAAEHELAA</sequence>
<accession>A0ABV8DPU4</accession>
<dbReference type="SMART" id="SM00357">
    <property type="entry name" value="CSP"/>
    <property type="match status" value="1"/>
</dbReference>
<dbReference type="Proteomes" id="UP001595696">
    <property type="component" value="Unassembled WGS sequence"/>
</dbReference>
<dbReference type="InterPro" id="IPR050181">
    <property type="entry name" value="Cold_shock_domain"/>
</dbReference>
<keyword evidence="2" id="KW-0963">Cytoplasm</keyword>
<dbReference type="InterPro" id="IPR002059">
    <property type="entry name" value="CSP_DNA-bd"/>
</dbReference>
<dbReference type="PIRSF" id="PIRSF002599">
    <property type="entry name" value="Cold_shock_A"/>
    <property type="match status" value="1"/>
</dbReference>
<dbReference type="SUPFAM" id="SSF50249">
    <property type="entry name" value="Nucleic acid-binding proteins"/>
    <property type="match status" value="1"/>
</dbReference>
<dbReference type="PANTHER" id="PTHR11544">
    <property type="entry name" value="COLD SHOCK DOMAIN CONTAINING PROTEINS"/>
    <property type="match status" value="1"/>
</dbReference>
<evidence type="ECO:0000259" key="3">
    <source>
        <dbReference type="PROSITE" id="PS51857"/>
    </source>
</evidence>
<protein>
    <submittedName>
        <fullName evidence="4">Cold-shock protein</fullName>
    </submittedName>
</protein>
<proteinExistence type="predicted"/>
<evidence type="ECO:0000313" key="4">
    <source>
        <dbReference type="EMBL" id="MFC3961447.1"/>
    </source>
</evidence>
<evidence type="ECO:0000256" key="1">
    <source>
        <dbReference type="ARBA" id="ARBA00004496"/>
    </source>
</evidence>
<gene>
    <name evidence="4" type="ORF">ACFO0B_05525</name>
</gene>
<dbReference type="RefSeq" id="WP_378611201.1">
    <property type="nucleotide sequence ID" value="NZ_JBHSAX010000005.1"/>
</dbReference>
<dbReference type="CDD" id="cd04458">
    <property type="entry name" value="CSP_CDS"/>
    <property type="match status" value="1"/>
</dbReference>
<dbReference type="InterPro" id="IPR011129">
    <property type="entry name" value="CSD"/>
</dbReference>
<dbReference type="Gene3D" id="2.40.50.140">
    <property type="entry name" value="Nucleic acid-binding proteins"/>
    <property type="match status" value="1"/>
</dbReference>
<dbReference type="EMBL" id="JBHSAX010000005">
    <property type="protein sequence ID" value="MFC3961447.1"/>
    <property type="molecule type" value="Genomic_DNA"/>
</dbReference>
<dbReference type="InterPro" id="IPR012156">
    <property type="entry name" value="Cold_shock_CspA"/>
</dbReference>
<evidence type="ECO:0000313" key="5">
    <source>
        <dbReference type="Proteomes" id="UP001595696"/>
    </source>
</evidence>
<dbReference type="Pfam" id="PF00313">
    <property type="entry name" value="CSD"/>
    <property type="match status" value="1"/>
</dbReference>
<comment type="subcellular location">
    <subcellularLocation>
        <location evidence="1">Cytoplasm</location>
    </subcellularLocation>
</comment>
<dbReference type="PROSITE" id="PS51857">
    <property type="entry name" value="CSD_2"/>
    <property type="match status" value="1"/>
</dbReference>
<organism evidence="4 5">
    <name type="scientific">Nocardia jiangsuensis</name>
    <dbReference type="NCBI Taxonomy" id="1691563"/>
    <lineage>
        <taxon>Bacteria</taxon>
        <taxon>Bacillati</taxon>
        <taxon>Actinomycetota</taxon>
        <taxon>Actinomycetes</taxon>
        <taxon>Mycobacteriales</taxon>
        <taxon>Nocardiaceae</taxon>
        <taxon>Nocardia</taxon>
    </lineage>
</organism>
<keyword evidence="5" id="KW-1185">Reference proteome</keyword>
<feature type="domain" description="CSD" evidence="3">
    <location>
        <begin position="7"/>
        <end position="71"/>
    </location>
</feature>
<dbReference type="PRINTS" id="PR00050">
    <property type="entry name" value="COLDSHOCK"/>
</dbReference>
<reference evidence="5" key="1">
    <citation type="journal article" date="2019" name="Int. J. Syst. Evol. Microbiol.">
        <title>The Global Catalogue of Microorganisms (GCM) 10K type strain sequencing project: providing services to taxonomists for standard genome sequencing and annotation.</title>
        <authorList>
            <consortium name="The Broad Institute Genomics Platform"/>
            <consortium name="The Broad Institute Genome Sequencing Center for Infectious Disease"/>
            <person name="Wu L."/>
            <person name="Ma J."/>
        </authorList>
    </citation>
    <scope>NUCLEOTIDE SEQUENCE [LARGE SCALE GENOMIC DNA]</scope>
    <source>
        <strain evidence="5">CGMCC 4.7330</strain>
    </source>
</reference>
<evidence type="ECO:0000256" key="2">
    <source>
        <dbReference type="ARBA" id="ARBA00022490"/>
    </source>
</evidence>
<comment type="caution">
    <text evidence="4">The sequence shown here is derived from an EMBL/GenBank/DDBJ whole genome shotgun (WGS) entry which is preliminary data.</text>
</comment>
<dbReference type="InterPro" id="IPR012340">
    <property type="entry name" value="NA-bd_OB-fold"/>
</dbReference>
<name>A0ABV8DPU4_9NOCA</name>